<evidence type="ECO:0000256" key="1">
    <source>
        <dbReference type="SAM" id="MobiDB-lite"/>
    </source>
</evidence>
<dbReference type="AlphaFoldDB" id="A0A834ZCC6"/>
<gene>
    <name evidence="2" type="ORF">HHK36_009030</name>
</gene>
<comment type="caution">
    <text evidence="2">The sequence shown here is derived from an EMBL/GenBank/DDBJ whole genome shotgun (WGS) entry which is preliminary data.</text>
</comment>
<name>A0A834ZCC6_TETSI</name>
<keyword evidence="3" id="KW-1185">Reference proteome</keyword>
<accession>A0A834ZCC6</accession>
<reference evidence="2 3" key="1">
    <citation type="submission" date="2020-04" db="EMBL/GenBank/DDBJ databases">
        <title>Plant Genome Project.</title>
        <authorList>
            <person name="Zhang R.-G."/>
        </authorList>
    </citation>
    <scope>NUCLEOTIDE SEQUENCE [LARGE SCALE GENOMIC DNA]</scope>
    <source>
        <strain evidence="2">YNK0</strain>
        <tissue evidence="2">Leaf</tissue>
    </source>
</reference>
<feature type="region of interest" description="Disordered" evidence="1">
    <location>
        <begin position="308"/>
        <end position="346"/>
    </location>
</feature>
<organism evidence="2 3">
    <name type="scientific">Tetracentron sinense</name>
    <name type="common">Spur-leaf</name>
    <dbReference type="NCBI Taxonomy" id="13715"/>
    <lineage>
        <taxon>Eukaryota</taxon>
        <taxon>Viridiplantae</taxon>
        <taxon>Streptophyta</taxon>
        <taxon>Embryophyta</taxon>
        <taxon>Tracheophyta</taxon>
        <taxon>Spermatophyta</taxon>
        <taxon>Magnoliopsida</taxon>
        <taxon>Trochodendrales</taxon>
        <taxon>Trochodendraceae</taxon>
        <taxon>Tetracentron</taxon>
    </lineage>
</organism>
<dbReference type="EMBL" id="JABCRI010000006">
    <property type="protein sequence ID" value="KAF8404150.1"/>
    <property type="molecule type" value="Genomic_DNA"/>
</dbReference>
<dbReference type="Proteomes" id="UP000655225">
    <property type="component" value="Unassembled WGS sequence"/>
</dbReference>
<evidence type="ECO:0000313" key="2">
    <source>
        <dbReference type="EMBL" id="KAF8404150.1"/>
    </source>
</evidence>
<dbReference type="PANTHER" id="PTHR38542">
    <property type="entry name" value="OS04G0450500 PROTEIN"/>
    <property type="match status" value="1"/>
</dbReference>
<protein>
    <submittedName>
        <fullName evidence="2">Uncharacterized protein</fullName>
    </submittedName>
</protein>
<dbReference type="OMA" id="MIYRPFM"/>
<dbReference type="Gene3D" id="2.40.50.140">
    <property type="entry name" value="Nucleic acid-binding proteins"/>
    <property type="match status" value="1"/>
</dbReference>
<dbReference type="OrthoDB" id="2446218at2759"/>
<evidence type="ECO:0000313" key="3">
    <source>
        <dbReference type="Proteomes" id="UP000655225"/>
    </source>
</evidence>
<proteinExistence type="predicted"/>
<dbReference type="PANTHER" id="PTHR38542:SF2">
    <property type="entry name" value="REPLICATION FACTOR A C-TERMINAL DOMAIN-CONTAINING PROTEIN"/>
    <property type="match status" value="1"/>
</dbReference>
<sequence length="409" mass="46259">MAAIAWYGPLIDLSKAASHIGDYVQLLVFVHRSRPIQKFKSYQEGALLRTDIQVSDDTRSFFSVSLWQKQMGSMVVAGDVILLQNVKIVKFGDVVEGGTVQFSSLLRLVHPYESLISKGVDELLADCRVGKTTKAKLRKVIEWVQRAGSTLHNVQLHTYQKRQLIRNWKDYEQRQSRDCISIAEVSCINSSCKATFHACVGEIFLPFTWRTSGKPEKERMFISRRLFMKGDNRVAEDLICTGCKLCGSPMDLENGSLLEQNKLYVWDQSEYIPLLVTNNAAELLFGNIRAERVYLCYRRQKPDQNLDLKDDHKWDHCDPRATTPSKAAGEGGAAASTDNSLEPRSTKQGDKNLNFYIIWIILLKTLLQQGKNSPLKFEITVNAGLDQDNGRFEMDSVTMPCFQTNGSSD</sequence>
<dbReference type="InterPro" id="IPR012340">
    <property type="entry name" value="NA-bd_OB-fold"/>
</dbReference>
<feature type="compositionally biased region" description="Basic and acidic residues" evidence="1">
    <location>
        <begin position="308"/>
        <end position="319"/>
    </location>
</feature>